<dbReference type="Proteomes" id="UP001148838">
    <property type="component" value="Unassembled WGS sequence"/>
</dbReference>
<keyword evidence="3" id="KW-0378">Hydrolase</keyword>
<sequence>MSRTEMMTSTVSALLLATCFAAVSSQGQSGDPLVVSTAQGYLRGSVLTSRKGRTIYSYRGVRFANPPVGELRFKLPSNDSNPNRSVLVFFHAGGWYSVTAASSLYGPQYLMDQDIVLVTTNYRLAALGFLSTGDDVLPGNYGMKDQVATLRWVQQNIATFGGNPNSVTIGGYSVGGASGWFHMMSPMSRGILPAFLIIVQGLFHRIISMSPSINTFWDLNNNPMHQAKRQAALLNCPQDTSKQISDCLRGKKAQDIASTFNGMLDWGYDPLLPFTPVVEQESTEERFLSESPMKTLLEGNFVNVPYMTGMNKDEFNYRALDVINNSSWADDMYNNFETVFPIVCMYERGTNKSRTVSGVFKELYLNNEPITLHSFAGLGNLYSDAFIRYGQDLISKAVANISKEPVYSYLFEYQGRYSHRYWPGTKTPIGVSHHDDLIYLFYISLLFPEFKTEDPESQMVEKLTKLWANFIQTG</sequence>
<dbReference type="InterPro" id="IPR029058">
    <property type="entry name" value="AB_hydrolase_fold"/>
</dbReference>
<keyword evidence="8" id="KW-1185">Reference proteome</keyword>
<evidence type="ECO:0000259" key="6">
    <source>
        <dbReference type="Pfam" id="PF00135"/>
    </source>
</evidence>
<evidence type="ECO:0000256" key="5">
    <source>
        <dbReference type="SAM" id="SignalP"/>
    </source>
</evidence>
<feature type="domain" description="Carboxylesterase type B" evidence="6">
    <location>
        <begin position="33"/>
        <end position="78"/>
    </location>
</feature>
<evidence type="ECO:0000313" key="7">
    <source>
        <dbReference type="EMBL" id="KAJ4445588.1"/>
    </source>
</evidence>
<dbReference type="PANTHER" id="PTHR43142:SF1">
    <property type="entry name" value="CARBOXYLIC ESTER HYDROLASE"/>
    <property type="match status" value="1"/>
</dbReference>
<comment type="similarity">
    <text evidence="1">Belongs to the type-B carboxylesterase/lipase family.</text>
</comment>
<feature type="signal peptide" evidence="5">
    <location>
        <begin position="1"/>
        <end position="21"/>
    </location>
</feature>
<organism evidence="7 8">
    <name type="scientific">Periplaneta americana</name>
    <name type="common">American cockroach</name>
    <name type="synonym">Blatta americana</name>
    <dbReference type="NCBI Taxonomy" id="6978"/>
    <lineage>
        <taxon>Eukaryota</taxon>
        <taxon>Metazoa</taxon>
        <taxon>Ecdysozoa</taxon>
        <taxon>Arthropoda</taxon>
        <taxon>Hexapoda</taxon>
        <taxon>Insecta</taxon>
        <taxon>Pterygota</taxon>
        <taxon>Neoptera</taxon>
        <taxon>Polyneoptera</taxon>
        <taxon>Dictyoptera</taxon>
        <taxon>Blattodea</taxon>
        <taxon>Blattoidea</taxon>
        <taxon>Blattidae</taxon>
        <taxon>Blattinae</taxon>
        <taxon>Periplaneta</taxon>
    </lineage>
</organism>
<evidence type="ECO:0000256" key="4">
    <source>
        <dbReference type="ARBA" id="ARBA00023180"/>
    </source>
</evidence>
<dbReference type="EMBL" id="JAJSOF020000009">
    <property type="protein sequence ID" value="KAJ4445588.1"/>
    <property type="molecule type" value="Genomic_DNA"/>
</dbReference>
<dbReference type="InterPro" id="IPR002018">
    <property type="entry name" value="CarbesteraseB"/>
</dbReference>
<evidence type="ECO:0000256" key="1">
    <source>
        <dbReference type="ARBA" id="ARBA00005964"/>
    </source>
</evidence>
<evidence type="ECO:0000313" key="8">
    <source>
        <dbReference type="Proteomes" id="UP001148838"/>
    </source>
</evidence>
<protein>
    <recommendedName>
        <fullName evidence="6">Carboxylesterase type B domain-containing protein</fullName>
    </recommendedName>
</protein>
<evidence type="ECO:0000256" key="3">
    <source>
        <dbReference type="ARBA" id="ARBA00022801"/>
    </source>
</evidence>
<dbReference type="Gene3D" id="3.40.50.1820">
    <property type="entry name" value="alpha/beta hydrolase"/>
    <property type="match status" value="1"/>
</dbReference>
<comment type="caution">
    <text evidence="7">The sequence shown here is derived from an EMBL/GenBank/DDBJ whole genome shotgun (WGS) entry which is preliminary data.</text>
</comment>
<dbReference type="SUPFAM" id="SSF53474">
    <property type="entry name" value="alpha/beta-Hydrolases"/>
    <property type="match status" value="1"/>
</dbReference>
<dbReference type="PANTHER" id="PTHR43142">
    <property type="entry name" value="CARBOXYLIC ESTER HYDROLASE"/>
    <property type="match status" value="1"/>
</dbReference>
<feature type="domain" description="Carboxylesterase type B" evidence="6">
    <location>
        <begin position="80"/>
        <end position="474"/>
    </location>
</feature>
<feature type="chain" id="PRO_5046066644" description="Carboxylesterase type B domain-containing protein" evidence="5">
    <location>
        <begin position="22"/>
        <end position="474"/>
    </location>
</feature>
<reference evidence="7 8" key="1">
    <citation type="journal article" date="2022" name="Allergy">
        <title>Genome assembly and annotation of Periplaneta americana reveal a comprehensive cockroach allergen profile.</title>
        <authorList>
            <person name="Wang L."/>
            <person name="Xiong Q."/>
            <person name="Saelim N."/>
            <person name="Wang L."/>
            <person name="Nong W."/>
            <person name="Wan A.T."/>
            <person name="Shi M."/>
            <person name="Liu X."/>
            <person name="Cao Q."/>
            <person name="Hui J.H.L."/>
            <person name="Sookrung N."/>
            <person name="Leung T.F."/>
            <person name="Tungtrongchitr A."/>
            <person name="Tsui S.K.W."/>
        </authorList>
    </citation>
    <scope>NUCLEOTIDE SEQUENCE [LARGE SCALE GENOMIC DNA]</scope>
    <source>
        <strain evidence="7">PWHHKU_190912</strain>
    </source>
</reference>
<keyword evidence="5" id="KW-0732">Signal</keyword>
<dbReference type="Pfam" id="PF00135">
    <property type="entry name" value="COesterase"/>
    <property type="match status" value="2"/>
</dbReference>
<keyword evidence="2" id="KW-0719">Serine esterase</keyword>
<evidence type="ECO:0000256" key="2">
    <source>
        <dbReference type="ARBA" id="ARBA00022487"/>
    </source>
</evidence>
<keyword evidence="4" id="KW-0325">Glycoprotein</keyword>
<gene>
    <name evidence="7" type="ORF">ANN_12269</name>
</gene>
<name>A0ABQ8TG25_PERAM</name>
<proteinExistence type="inferred from homology"/>
<accession>A0ABQ8TG25</accession>